<reference evidence="1 2" key="1">
    <citation type="submission" date="2016-01" db="EMBL/GenBank/DDBJ databases">
        <title>The new phylogeny of the genus Mycobacterium.</title>
        <authorList>
            <person name="Tarcisio F."/>
            <person name="Conor M."/>
            <person name="Antonella G."/>
            <person name="Elisabetta G."/>
            <person name="Giulia F.S."/>
            <person name="Sara T."/>
            <person name="Anna F."/>
            <person name="Clotilde B."/>
            <person name="Roberto B."/>
            <person name="Veronica D.S."/>
            <person name="Fabio R."/>
            <person name="Monica P."/>
            <person name="Olivier J."/>
            <person name="Enrico T."/>
            <person name="Nicola S."/>
        </authorList>
    </citation>
    <scope>NUCLEOTIDE SEQUENCE [LARGE SCALE GENOMIC DNA]</scope>
    <source>
        <strain evidence="1 2">DSM 45394</strain>
    </source>
</reference>
<dbReference type="EMBL" id="LQPG01000035">
    <property type="protein sequence ID" value="ORW08438.1"/>
    <property type="molecule type" value="Genomic_DNA"/>
</dbReference>
<dbReference type="AlphaFoldDB" id="A0A1X1YBF5"/>
<protein>
    <submittedName>
        <fullName evidence="1">Uncharacterized protein</fullName>
    </submittedName>
</protein>
<proteinExistence type="predicted"/>
<organism evidence="1 2">
    <name type="scientific">Mycolicibacter longobardus</name>
    <dbReference type="NCBI Taxonomy" id="1108812"/>
    <lineage>
        <taxon>Bacteria</taxon>
        <taxon>Bacillati</taxon>
        <taxon>Actinomycetota</taxon>
        <taxon>Actinomycetes</taxon>
        <taxon>Mycobacteriales</taxon>
        <taxon>Mycobacteriaceae</taxon>
        <taxon>Mycolicibacter</taxon>
    </lineage>
</organism>
<comment type="caution">
    <text evidence="1">The sequence shown here is derived from an EMBL/GenBank/DDBJ whole genome shotgun (WGS) entry which is preliminary data.</text>
</comment>
<evidence type="ECO:0000313" key="1">
    <source>
        <dbReference type="EMBL" id="ORW08438.1"/>
    </source>
</evidence>
<dbReference type="Proteomes" id="UP000193866">
    <property type="component" value="Unassembled WGS sequence"/>
</dbReference>
<accession>A0A1X1YBF5</accession>
<gene>
    <name evidence="1" type="ORF">AWC16_18735</name>
</gene>
<sequence length="62" mass="5801">MAAVAANPRGSVSGSAATNFETTATGVTANTTIATGGTGRSSYIAGGVITLPTVTAVAALAC</sequence>
<evidence type="ECO:0000313" key="2">
    <source>
        <dbReference type="Proteomes" id="UP000193866"/>
    </source>
</evidence>
<keyword evidence="2" id="KW-1185">Reference proteome</keyword>
<name>A0A1X1YBF5_9MYCO</name>